<dbReference type="PROSITE" id="PS50181">
    <property type="entry name" value="FBOX"/>
    <property type="match status" value="1"/>
</dbReference>
<dbReference type="PANTHER" id="PTHR32212:SF234">
    <property type="entry name" value="F-BOX_LRR-REPEAT PROTEIN 13-LIKE"/>
    <property type="match status" value="1"/>
</dbReference>
<dbReference type="InterPro" id="IPR006566">
    <property type="entry name" value="FBD"/>
</dbReference>
<dbReference type="PANTHER" id="PTHR32212">
    <property type="entry name" value="CYCLIN-LIKE F-BOX"/>
    <property type="match status" value="1"/>
</dbReference>
<dbReference type="AlphaFoldDB" id="A0A2P5E693"/>
<organism evidence="2 3">
    <name type="scientific">Trema orientale</name>
    <name type="common">Charcoal tree</name>
    <name type="synonym">Celtis orientalis</name>
    <dbReference type="NCBI Taxonomy" id="63057"/>
    <lineage>
        <taxon>Eukaryota</taxon>
        <taxon>Viridiplantae</taxon>
        <taxon>Streptophyta</taxon>
        <taxon>Embryophyta</taxon>
        <taxon>Tracheophyta</taxon>
        <taxon>Spermatophyta</taxon>
        <taxon>Magnoliopsida</taxon>
        <taxon>eudicotyledons</taxon>
        <taxon>Gunneridae</taxon>
        <taxon>Pentapetalae</taxon>
        <taxon>rosids</taxon>
        <taxon>fabids</taxon>
        <taxon>Rosales</taxon>
        <taxon>Cannabaceae</taxon>
        <taxon>Trema</taxon>
    </lineage>
</organism>
<dbReference type="InterPro" id="IPR001810">
    <property type="entry name" value="F-box_dom"/>
</dbReference>
<dbReference type="InterPro" id="IPR032675">
    <property type="entry name" value="LRR_dom_sf"/>
</dbReference>
<dbReference type="Pfam" id="PF24758">
    <property type="entry name" value="LRR_At5g56370"/>
    <property type="match status" value="1"/>
</dbReference>
<dbReference type="Gene3D" id="3.80.10.10">
    <property type="entry name" value="Ribonuclease Inhibitor"/>
    <property type="match status" value="1"/>
</dbReference>
<dbReference type="Proteomes" id="UP000237000">
    <property type="component" value="Unassembled WGS sequence"/>
</dbReference>
<reference evidence="3" key="1">
    <citation type="submission" date="2016-06" db="EMBL/GenBank/DDBJ databases">
        <title>Parallel loss of symbiosis genes in relatives of nitrogen-fixing non-legume Parasponia.</title>
        <authorList>
            <person name="Van Velzen R."/>
            <person name="Holmer R."/>
            <person name="Bu F."/>
            <person name="Rutten L."/>
            <person name="Van Zeijl A."/>
            <person name="Liu W."/>
            <person name="Santuari L."/>
            <person name="Cao Q."/>
            <person name="Sharma T."/>
            <person name="Shen D."/>
            <person name="Roswanjaya Y."/>
            <person name="Wardhani T."/>
            <person name="Kalhor M.S."/>
            <person name="Jansen J."/>
            <person name="Van den Hoogen J."/>
            <person name="Gungor B."/>
            <person name="Hartog M."/>
            <person name="Hontelez J."/>
            <person name="Verver J."/>
            <person name="Yang W.-C."/>
            <person name="Schijlen E."/>
            <person name="Repin R."/>
            <person name="Schilthuizen M."/>
            <person name="Schranz E."/>
            <person name="Heidstra R."/>
            <person name="Miyata K."/>
            <person name="Fedorova E."/>
            <person name="Kohlen W."/>
            <person name="Bisseling T."/>
            <person name="Smit S."/>
            <person name="Geurts R."/>
        </authorList>
    </citation>
    <scope>NUCLEOTIDE SEQUENCE [LARGE SCALE GENOMIC DNA]</scope>
    <source>
        <strain evidence="3">cv. RG33-2</strain>
    </source>
</reference>
<comment type="caution">
    <text evidence="2">The sequence shown here is derived from an EMBL/GenBank/DDBJ whole genome shotgun (WGS) entry which is preliminary data.</text>
</comment>
<dbReference type="InParanoid" id="A0A2P5E693"/>
<dbReference type="Pfam" id="PF00646">
    <property type="entry name" value="F-box"/>
    <property type="match status" value="1"/>
</dbReference>
<proteinExistence type="predicted"/>
<protein>
    <submittedName>
        <fullName evidence="2">F-box domain containing protein</fullName>
    </submittedName>
</protein>
<feature type="domain" description="F-box" evidence="1">
    <location>
        <begin position="10"/>
        <end position="42"/>
    </location>
</feature>
<dbReference type="InterPro" id="IPR036047">
    <property type="entry name" value="F-box-like_dom_sf"/>
</dbReference>
<evidence type="ECO:0000313" key="2">
    <source>
        <dbReference type="EMBL" id="PON81045.1"/>
    </source>
</evidence>
<keyword evidence="3" id="KW-1185">Reference proteome</keyword>
<evidence type="ECO:0000259" key="1">
    <source>
        <dbReference type="PROSITE" id="PS50181"/>
    </source>
</evidence>
<sequence length="460" mass="52177">MSKSLKTSINDRFTSLPEHVAHEILKFLPLEDTSRVSVVSRRCRQFCISMPSLNVDVNPYLQNAAKRTRLVNYVERLWLLRGGVATHRVYINWCLKSSLSDDGGEGEEYRVLSWLHNAVLCEVKELELVLRPKSGSAFSFPPSLIRSTPLESLTVSNRSTNGILTFPSYPSSIGFSSLKSLTLSRVRIDESFGHWVSTCCKRLEKLFLYWVKEMKSLILNRSSLKELRIFSMDLCHLQVTLRLSAPKLRLFCVQGKLLNFPLRENLAGLRSDGRILCPSSGSPSGSQRLIHLYVDVSHLIKCLNFCDRKLLQTWTDGGRQPILLPSLLALHILTTSIRNDLIPVLASVFEGSSTPYRHLYIWSKILPSHTGATKREARESTKHCDMQTGTTLMQNLNFVTIELIHQEKNELEVIKYLFENAKYLKRMIILYAPPLGSDVIGEINGHKKASANVVVKFHPI</sequence>
<dbReference type="SMART" id="SM00579">
    <property type="entry name" value="FBD"/>
    <property type="match status" value="1"/>
</dbReference>
<accession>A0A2P5E693</accession>
<evidence type="ECO:0000313" key="3">
    <source>
        <dbReference type="Proteomes" id="UP000237000"/>
    </source>
</evidence>
<dbReference type="EMBL" id="JXTC01000226">
    <property type="protein sequence ID" value="PON81045.1"/>
    <property type="molecule type" value="Genomic_DNA"/>
</dbReference>
<dbReference type="OrthoDB" id="1148828at2759"/>
<gene>
    <name evidence="2" type="ORF">TorRG33x02_231630</name>
</gene>
<dbReference type="InterPro" id="IPR055411">
    <property type="entry name" value="LRR_FXL15/At3g58940/PEG3-like"/>
</dbReference>
<name>A0A2P5E693_TREOI</name>
<dbReference type="Gene3D" id="1.20.1280.50">
    <property type="match status" value="1"/>
</dbReference>
<dbReference type="Pfam" id="PF08387">
    <property type="entry name" value="FBD"/>
    <property type="match status" value="1"/>
</dbReference>
<dbReference type="SMART" id="SM00256">
    <property type="entry name" value="FBOX"/>
    <property type="match status" value="1"/>
</dbReference>
<dbReference type="SUPFAM" id="SSF81383">
    <property type="entry name" value="F-box domain"/>
    <property type="match status" value="1"/>
</dbReference>